<name>A0ABQ1H3F4_9SPHN</name>
<comment type="similarity">
    <text evidence="1">Belongs to the phD/YefM antitoxin family.</text>
</comment>
<evidence type="ECO:0000313" key="2">
    <source>
        <dbReference type="EMBL" id="GGA57383.1"/>
    </source>
</evidence>
<comment type="caution">
    <text evidence="2">The sequence shown here is derived from an EMBL/GenBank/DDBJ whole genome shotgun (WGS) entry which is preliminary data.</text>
</comment>
<evidence type="ECO:0000256" key="1">
    <source>
        <dbReference type="ARBA" id="ARBA00009981"/>
    </source>
</evidence>
<evidence type="ECO:0008006" key="4">
    <source>
        <dbReference type="Google" id="ProtNLM"/>
    </source>
</evidence>
<evidence type="ECO:0000313" key="3">
    <source>
        <dbReference type="Proteomes" id="UP000618591"/>
    </source>
</evidence>
<gene>
    <name evidence="2" type="ORF">GCM10011395_29820</name>
</gene>
<dbReference type="EMBL" id="BMDW01000021">
    <property type="protein sequence ID" value="GGA57383.1"/>
    <property type="molecule type" value="Genomic_DNA"/>
</dbReference>
<protein>
    <recommendedName>
        <fullName evidence="4">PAS domain-containing protein</fullName>
    </recommendedName>
</protein>
<keyword evidence="3" id="KW-1185">Reference proteome</keyword>
<organism evidence="2 3">
    <name type="scientific">Sphingomonas psychrolutea</name>
    <dbReference type="NCBI Taxonomy" id="1259676"/>
    <lineage>
        <taxon>Bacteria</taxon>
        <taxon>Pseudomonadati</taxon>
        <taxon>Pseudomonadota</taxon>
        <taxon>Alphaproteobacteria</taxon>
        <taxon>Sphingomonadales</taxon>
        <taxon>Sphingomonadaceae</taxon>
        <taxon>Sphingomonas</taxon>
    </lineage>
</organism>
<dbReference type="InterPro" id="IPR036165">
    <property type="entry name" value="YefM-like_sf"/>
</dbReference>
<dbReference type="Proteomes" id="UP000618591">
    <property type="component" value="Unassembled WGS sequence"/>
</dbReference>
<accession>A0ABQ1H3F4</accession>
<reference evidence="3" key="1">
    <citation type="journal article" date="2019" name="Int. J. Syst. Evol. Microbiol.">
        <title>The Global Catalogue of Microorganisms (GCM) 10K type strain sequencing project: providing services to taxonomists for standard genome sequencing and annotation.</title>
        <authorList>
            <consortium name="The Broad Institute Genomics Platform"/>
            <consortium name="The Broad Institute Genome Sequencing Center for Infectious Disease"/>
            <person name="Wu L."/>
            <person name="Ma J."/>
        </authorList>
    </citation>
    <scope>NUCLEOTIDE SEQUENCE [LARGE SCALE GENOMIC DNA]</scope>
    <source>
        <strain evidence="3">CGMCC 1.10106</strain>
    </source>
</reference>
<sequence length="308" mass="31454">MTCAAGLLILSGMRSPALPPEQLVTSSDLVRHFGLWQERAARAPLYILHRGRPRFVLTSIETMDALCAAHAPDAAAPDAAAIDATALLDGMRDLVVLAAGDGTIIASSRTARAHFGATVAPGAAIDAVAPLSARAFLTDAIRRVLASGIGDRLDIPSAAREGRMLTLAIEPAGTGVALFAQDGTPEREAAYALASAYALDAALLATTGVACVTINPRGYAVDPSAALSAMTGLTRDALAMIRFVALAEIGARVALGEAIERALAGEAPAPLQFSLLVNRADPVTVRIGLAPLRLGAAIEGVAAVMVVA</sequence>
<proteinExistence type="inferred from homology"/>
<dbReference type="SUPFAM" id="SSF143120">
    <property type="entry name" value="YefM-like"/>
    <property type="match status" value="1"/>
</dbReference>